<protein>
    <submittedName>
        <fullName evidence="2">Uncharacterized protein</fullName>
    </submittedName>
</protein>
<name>A0AAV5VX18_9BILA</name>
<reference evidence="2" key="1">
    <citation type="submission" date="2023-10" db="EMBL/GenBank/DDBJ databases">
        <title>Genome assembly of Pristionchus species.</title>
        <authorList>
            <person name="Yoshida K."/>
            <person name="Sommer R.J."/>
        </authorList>
    </citation>
    <scope>NUCLEOTIDE SEQUENCE</scope>
    <source>
        <strain evidence="2">RS5133</strain>
    </source>
</reference>
<dbReference type="AlphaFoldDB" id="A0AAV5VX18"/>
<keyword evidence="1" id="KW-0812">Transmembrane</keyword>
<comment type="caution">
    <text evidence="2">The sequence shown here is derived from an EMBL/GenBank/DDBJ whole genome shotgun (WGS) entry which is preliminary data.</text>
</comment>
<evidence type="ECO:0000256" key="1">
    <source>
        <dbReference type="SAM" id="Phobius"/>
    </source>
</evidence>
<evidence type="ECO:0000313" key="2">
    <source>
        <dbReference type="EMBL" id="GMT22269.1"/>
    </source>
</evidence>
<dbReference type="EMBL" id="BTSY01000004">
    <property type="protein sequence ID" value="GMT22269.1"/>
    <property type="molecule type" value="Genomic_DNA"/>
</dbReference>
<keyword evidence="1" id="KW-1133">Transmembrane helix</keyword>
<gene>
    <name evidence="2" type="ORF">PFISCL1PPCAC_13566</name>
</gene>
<sequence length="89" mass="10549">PESFFESGHIYGWVILFALILFGFIFVFYFYKEAIRPIVVSKDAELESRTRDEDERNQPHVADFYLKKRCSHYLGITKENKKKIPDATK</sequence>
<evidence type="ECO:0000313" key="3">
    <source>
        <dbReference type="Proteomes" id="UP001432322"/>
    </source>
</evidence>
<accession>A0AAV5VX18</accession>
<proteinExistence type="predicted"/>
<dbReference type="Proteomes" id="UP001432322">
    <property type="component" value="Unassembled WGS sequence"/>
</dbReference>
<keyword evidence="3" id="KW-1185">Reference proteome</keyword>
<feature type="transmembrane region" description="Helical" evidence="1">
    <location>
        <begin position="12"/>
        <end position="31"/>
    </location>
</feature>
<feature type="non-terminal residue" evidence="2">
    <location>
        <position position="1"/>
    </location>
</feature>
<feature type="non-terminal residue" evidence="2">
    <location>
        <position position="89"/>
    </location>
</feature>
<keyword evidence="1" id="KW-0472">Membrane</keyword>
<organism evidence="2 3">
    <name type="scientific">Pristionchus fissidentatus</name>
    <dbReference type="NCBI Taxonomy" id="1538716"/>
    <lineage>
        <taxon>Eukaryota</taxon>
        <taxon>Metazoa</taxon>
        <taxon>Ecdysozoa</taxon>
        <taxon>Nematoda</taxon>
        <taxon>Chromadorea</taxon>
        <taxon>Rhabditida</taxon>
        <taxon>Rhabditina</taxon>
        <taxon>Diplogasteromorpha</taxon>
        <taxon>Diplogasteroidea</taxon>
        <taxon>Neodiplogasteridae</taxon>
        <taxon>Pristionchus</taxon>
    </lineage>
</organism>